<dbReference type="GO" id="GO:0016020">
    <property type="term" value="C:membrane"/>
    <property type="evidence" value="ECO:0007669"/>
    <property type="project" value="TreeGrafter"/>
</dbReference>
<dbReference type="STRING" id="682795.AciX8_4838"/>
<sequence length="139" mass="15703">MLALSIPLAPSWMILRAYNEAAGSKNRIRMQHLRPHLRVLRNRNTLRRVLEILKTWDEDMDGLREALKKAAIAIPTLLIWGDEDPVVPIASAAELEEHLEVGERVTLAGMGHLLAEEAPEECARLIGEWLVRLDARGCR</sequence>
<gene>
    <name evidence="2" type="ordered locus">AciX8_4838</name>
</gene>
<dbReference type="eggNOG" id="COG0400">
    <property type="taxonomic scope" value="Bacteria"/>
</dbReference>
<dbReference type="PANTHER" id="PTHR43798:SF33">
    <property type="entry name" value="HYDROLASE, PUTATIVE (AFU_ORTHOLOGUE AFUA_2G14860)-RELATED"/>
    <property type="match status" value="1"/>
</dbReference>
<dbReference type="HOGENOM" id="CLU_1842291_0_0_0"/>
<dbReference type="InterPro" id="IPR013595">
    <property type="entry name" value="Pept_S33_TAP-like_C"/>
</dbReference>
<reference evidence="2 3" key="1">
    <citation type="submission" date="2011-11" db="EMBL/GenBank/DDBJ databases">
        <title>Complete sequence of Granulicella mallensis MP5ACTX8.</title>
        <authorList>
            <consortium name="US DOE Joint Genome Institute"/>
            <person name="Lucas S."/>
            <person name="Copeland A."/>
            <person name="Lapidus A."/>
            <person name="Cheng J.-F."/>
            <person name="Goodwin L."/>
            <person name="Pitluck S."/>
            <person name="Peters L."/>
            <person name="Lu M."/>
            <person name="Detter J.C."/>
            <person name="Han C."/>
            <person name="Tapia R."/>
            <person name="Land M."/>
            <person name="Hauser L."/>
            <person name="Kyrpides N."/>
            <person name="Ivanova N."/>
            <person name="Mikhailova N."/>
            <person name="Pagani I."/>
            <person name="Rawat S."/>
            <person name="Mannisto M."/>
            <person name="Haggblom M."/>
            <person name="Woyke T."/>
        </authorList>
    </citation>
    <scope>NUCLEOTIDE SEQUENCE [LARGE SCALE GENOMIC DNA]</scope>
    <source>
        <strain evidence="3">ATCC BAA-1857 / DSM 23137 / MP5ACTX8</strain>
    </source>
</reference>
<keyword evidence="3" id="KW-1185">Reference proteome</keyword>
<evidence type="ECO:0000313" key="3">
    <source>
        <dbReference type="Proteomes" id="UP000007113"/>
    </source>
</evidence>
<dbReference type="PANTHER" id="PTHR43798">
    <property type="entry name" value="MONOACYLGLYCEROL LIPASE"/>
    <property type="match status" value="1"/>
</dbReference>
<evidence type="ECO:0000313" key="2">
    <source>
        <dbReference type="EMBL" id="AEU39107.1"/>
    </source>
</evidence>
<protein>
    <submittedName>
        <fullName evidence="2">Alpha/beta hydrolase fold protein</fullName>
    </submittedName>
</protein>
<evidence type="ECO:0000259" key="1">
    <source>
        <dbReference type="Pfam" id="PF08386"/>
    </source>
</evidence>
<dbReference type="EMBL" id="CP003130">
    <property type="protein sequence ID" value="AEU39107.1"/>
    <property type="molecule type" value="Genomic_DNA"/>
</dbReference>
<name>G8NZI7_GRAMM</name>
<dbReference type="InterPro" id="IPR029058">
    <property type="entry name" value="AB_hydrolase_fold"/>
</dbReference>
<dbReference type="GO" id="GO:0016787">
    <property type="term" value="F:hydrolase activity"/>
    <property type="evidence" value="ECO:0007669"/>
    <property type="project" value="UniProtKB-KW"/>
</dbReference>
<dbReference type="Proteomes" id="UP000007113">
    <property type="component" value="Chromosome"/>
</dbReference>
<dbReference type="SUPFAM" id="SSF53474">
    <property type="entry name" value="alpha/beta-Hydrolases"/>
    <property type="match status" value="1"/>
</dbReference>
<proteinExistence type="predicted"/>
<dbReference type="AlphaFoldDB" id="G8NZI7"/>
<dbReference type="Pfam" id="PF08386">
    <property type="entry name" value="Abhydrolase_4"/>
    <property type="match status" value="1"/>
</dbReference>
<dbReference type="Gene3D" id="3.40.50.1820">
    <property type="entry name" value="alpha/beta hydrolase"/>
    <property type="match status" value="1"/>
</dbReference>
<accession>G8NZI7</accession>
<keyword evidence="2" id="KW-0378">Hydrolase</keyword>
<dbReference type="KEGG" id="gma:AciX8_4838"/>
<feature type="domain" description="Peptidase S33 tripeptidyl aminopeptidase-like C-terminal" evidence="1">
    <location>
        <begin position="70"/>
        <end position="124"/>
    </location>
</feature>
<organism evidence="2 3">
    <name type="scientific">Granulicella mallensis (strain ATCC BAA-1857 / DSM 23137 / MP5ACTX8)</name>
    <dbReference type="NCBI Taxonomy" id="682795"/>
    <lineage>
        <taxon>Bacteria</taxon>
        <taxon>Pseudomonadati</taxon>
        <taxon>Acidobacteriota</taxon>
        <taxon>Terriglobia</taxon>
        <taxon>Terriglobales</taxon>
        <taxon>Acidobacteriaceae</taxon>
        <taxon>Granulicella</taxon>
    </lineage>
</organism>
<dbReference type="InterPro" id="IPR050266">
    <property type="entry name" value="AB_hydrolase_sf"/>
</dbReference>